<keyword evidence="5" id="KW-0560">Oxidoreductase</keyword>
<dbReference type="InterPro" id="IPR006656">
    <property type="entry name" value="Mopterin_OxRdtase"/>
</dbReference>
<feature type="domain" description="Pyrogallol hydroxytransferase large subunit-like N-terminal" evidence="8">
    <location>
        <begin position="27"/>
        <end position="80"/>
    </location>
</feature>
<dbReference type="PROSITE" id="PS00932">
    <property type="entry name" value="MOLYBDOPTERIN_PROK_3"/>
    <property type="match status" value="1"/>
</dbReference>
<feature type="domain" description="Molybdopterin oxidoreductase" evidence="6">
    <location>
        <begin position="87"/>
        <end position="609"/>
    </location>
</feature>
<dbReference type="InterPro" id="IPR009010">
    <property type="entry name" value="Asp_de-COase-like_dom_sf"/>
</dbReference>
<evidence type="ECO:0000313" key="9">
    <source>
        <dbReference type="EMBL" id="BBE42378.1"/>
    </source>
</evidence>
<dbReference type="Pfam" id="PF01568">
    <property type="entry name" value="Molydop_binding"/>
    <property type="match status" value="1"/>
</dbReference>
<evidence type="ECO:0000313" key="10">
    <source>
        <dbReference type="Proteomes" id="UP000509448"/>
    </source>
</evidence>
<dbReference type="KEGG" id="ccai:NAS2_0989"/>
<dbReference type="EMBL" id="AP018732">
    <property type="protein sequence ID" value="BBE42378.1"/>
    <property type="molecule type" value="Genomic_DNA"/>
</dbReference>
<evidence type="ECO:0000259" key="8">
    <source>
        <dbReference type="Pfam" id="PF21423"/>
    </source>
</evidence>
<dbReference type="Gene3D" id="2.40.40.20">
    <property type="match status" value="1"/>
</dbReference>
<dbReference type="RefSeq" id="WP_174448616.1">
    <property type="nucleotide sequence ID" value="NZ_AP018732.1"/>
</dbReference>
<name>A0A4P2VN42_9ARCH</name>
<gene>
    <name evidence="9" type="ORF">NAS2_0989</name>
</gene>
<reference evidence="9 10" key="1">
    <citation type="journal article" date="2019" name="ISME J.">
        <title>Isolation and characterization of a thermophilic sulfur- and iron-reducing thaumarchaeote from a terrestrial acidic hot spring.</title>
        <authorList>
            <person name="Kato S."/>
            <person name="Itoh T."/>
            <person name="Yuki M."/>
            <person name="Nagamori M."/>
            <person name="Ohnishi M."/>
            <person name="Uematsu K."/>
            <person name="Suzuki K."/>
            <person name="Takashina T."/>
            <person name="Ohkuma M."/>
        </authorList>
    </citation>
    <scope>NUCLEOTIDE SEQUENCE [LARGE SCALE GENOMIC DNA]</scope>
    <source>
        <strain evidence="9 10">NAS-02</strain>
    </source>
</reference>
<dbReference type="SUPFAM" id="SSF50692">
    <property type="entry name" value="ADC-like"/>
    <property type="match status" value="1"/>
</dbReference>
<evidence type="ECO:0000256" key="2">
    <source>
        <dbReference type="ARBA" id="ARBA00010312"/>
    </source>
</evidence>
<accession>A0A4P2VN42</accession>
<keyword evidence="10" id="KW-1185">Reference proteome</keyword>
<dbReference type="PANTHER" id="PTHR43742">
    <property type="entry name" value="TRIMETHYLAMINE-N-OXIDE REDUCTASE"/>
    <property type="match status" value="1"/>
</dbReference>
<evidence type="ECO:0000256" key="5">
    <source>
        <dbReference type="ARBA" id="ARBA00023002"/>
    </source>
</evidence>
<organism evidence="9 10">
    <name type="scientific">Conexivisphaera calida</name>
    <dbReference type="NCBI Taxonomy" id="1874277"/>
    <lineage>
        <taxon>Archaea</taxon>
        <taxon>Nitrososphaerota</taxon>
        <taxon>Conexivisphaeria</taxon>
        <taxon>Conexivisphaerales</taxon>
        <taxon>Conexivisphaeraceae</taxon>
        <taxon>Conexivisphaera</taxon>
    </lineage>
</organism>
<dbReference type="GO" id="GO:0009061">
    <property type="term" value="P:anaerobic respiration"/>
    <property type="evidence" value="ECO:0007669"/>
    <property type="project" value="TreeGrafter"/>
</dbReference>
<dbReference type="GO" id="GO:0030151">
    <property type="term" value="F:molybdenum ion binding"/>
    <property type="evidence" value="ECO:0007669"/>
    <property type="project" value="TreeGrafter"/>
</dbReference>
<evidence type="ECO:0000259" key="7">
    <source>
        <dbReference type="Pfam" id="PF01568"/>
    </source>
</evidence>
<dbReference type="Pfam" id="PF21423">
    <property type="entry name" value="AhtL-like_1st"/>
    <property type="match status" value="1"/>
</dbReference>
<sequence length="880" mass="99764">MDHEPETGFGRELDDGTKVFTNVTNEGPVFVYVKDGRIVRVEPLKLSPEDPESWTIEARGRRFSPPRKALVPSYVLAERARVYSPKRVLYPMKRVDFDPNKKDRKAENRGKSEYERITWDEALDILEQEITRMHKTYGPGAIGTTSSSHHSWGVIGYRLSSYFRFIDILGVTYADHNPDSWEGALWGSVHMYGFNWGVGVPEQNDLLTDALQNTDMIVLWSADPETTLGTYAGYETNPWRQWLKELGVKFVIIDPFYNYTAVNFADKWIAPKPGTDTALAAAIAYVWIKEGTYDKWFVENRTVGFDKFSDYIMGKEDGTPKTPEWAEKITGVPAREIRALAREWARKRTMLGYGSRPGMGSAGRSAYGHEWARYMVALQAMQGVGKPGVNWWSTSAGSPNTHNVPEDSNPYGFFFPGYGDGGISGDTTNTGAARILPRGFVRIPVSDRVNQPGGQHVLRLLLPEAIMNPPVEWRGKGFNTISIESQFKKYKYPEDGYSEIRMFWRYGAAYIGTMTDTNRWVRMYRSPKLEFVVNQNPWFEGEAKFADLVLPACTSFERWDIGEFSNISGQSVESVQFVNHRIIALQMKAIEPLGESRADYDIFAMVAKRLGFYEKYTEGGMTLLDWVRRFYEKSDLSKYISWEEFKRRGYFVVPVKKRPITPALRWFYEGRRRDTVGAGPAGGGVMGMPDGTGLGTQSGKIEFEANSLKRFDPNDPERPPVPHYIPAWEGPDTPHAKKYPLQLMSPHARYSFHTQYDAKDTWIDEIPEHRRRGPDGYLYRVIRVNPVDAGPRGIKDGDLVKVYNDRGTVICIAEVTERIRPGTVHCYQASAAYDPMGEPGESPDRGGVINLLTPHRFLSKNADGMAPSSAMVEVERWEGS</sequence>
<comment type="cofactor">
    <cofactor evidence="1">
        <name>Mo-bis(molybdopterin guanine dinucleotide)</name>
        <dbReference type="ChEBI" id="CHEBI:60539"/>
    </cofactor>
</comment>
<dbReference type="AlphaFoldDB" id="A0A4P2VN42"/>
<proteinExistence type="inferred from homology"/>
<dbReference type="GO" id="GO:0016491">
    <property type="term" value="F:oxidoreductase activity"/>
    <property type="evidence" value="ECO:0007669"/>
    <property type="project" value="UniProtKB-KW"/>
</dbReference>
<evidence type="ECO:0000256" key="4">
    <source>
        <dbReference type="ARBA" id="ARBA00022723"/>
    </source>
</evidence>
<keyword evidence="4" id="KW-0479">Metal-binding</keyword>
<dbReference type="OrthoDB" id="23466at2157"/>
<dbReference type="Gene3D" id="2.20.25.340">
    <property type="match status" value="1"/>
</dbReference>
<dbReference type="GO" id="GO:0043546">
    <property type="term" value="F:molybdopterin cofactor binding"/>
    <property type="evidence" value="ECO:0007669"/>
    <property type="project" value="InterPro"/>
</dbReference>
<dbReference type="GO" id="GO:0009055">
    <property type="term" value="F:electron transfer activity"/>
    <property type="evidence" value="ECO:0007669"/>
    <property type="project" value="TreeGrafter"/>
</dbReference>
<dbReference type="SUPFAM" id="SSF53706">
    <property type="entry name" value="Formate dehydrogenase/DMSO reductase, domains 1-3"/>
    <property type="match status" value="1"/>
</dbReference>
<keyword evidence="3" id="KW-0500">Molybdenum</keyword>
<dbReference type="InterPro" id="IPR049032">
    <property type="entry name" value="AhtL-like_N"/>
</dbReference>
<dbReference type="Proteomes" id="UP000509448">
    <property type="component" value="Chromosome"/>
</dbReference>
<evidence type="ECO:0000256" key="3">
    <source>
        <dbReference type="ARBA" id="ARBA00022505"/>
    </source>
</evidence>
<dbReference type="Gene3D" id="3.40.50.740">
    <property type="match status" value="2"/>
</dbReference>
<comment type="similarity">
    <text evidence="2">Belongs to the prokaryotic molybdopterin-containing oxidoreductase family.</text>
</comment>
<dbReference type="GeneID" id="55584802"/>
<dbReference type="Gene3D" id="3.40.228.10">
    <property type="entry name" value="Dimethylsulfoxide Reductase, domain 2"/>
    <property type="match status" value="1"/>
</dbReference>
<dbReference type="InterPro" id="IPR050612">
    <property type="entry name" value="Prok_Mopterin_Oxidored"/>
</dbReference>
<dbReference type="PANTHER" id="PTHR43742:SF10">
    <property type="entry name" value="TRIMETHYLAMINE-N-OXIDE REDUCTASE 2"/>
    <property type="match status" value="1"/>
</dbReference>
<evidence type="ECO:0000256" key="1">
    <source>
        <dbReference type="ARBA" id="ARBA00001942"/>
    </source>
</evidence>
<feature type="domain" description="Molybdopterin dinucleotide-binding" evidence="7">
    <location>
        <begin position="741"/>
        <end position="856"/>
    </location>
</feature>
<protein>
    <submittedName>
        <fullName evidence="9">Anaerobic dehydrogenases, typically selenocysteine-containing</fullName>
    </submittedName>
</protein>
<dbReference type="InterPro" id="IPR006655">
    <property type="entry name" value="Mopterin_OxRdtase_prok_CS"/>
</dbReference>
<evidence type="ECO:0000259" key="6">
    <source>
        <dbReference type="Pfam" id="PF00384"/>
    </source>
</evidence>
<dbReference type="InterPro" id="IPR006657">
    <property type="entry name" value="MoPterin_dinucl-bd_dom"/>
</dbReference>
<dbReference type="Pfam" id="PF00384">
    <property type="entry name" value="Molybdopterin"/>
    <property type="match status" value="1"/>
</dbReference>